<dbReference type="PROSITE" id="PS51385">
    <property type="entry name" value="YJEF_N"/>
    <property type="match status" value="1"/>
</dbReference>
<accession>Q7VAU0</accession>
<protein>
    <recommendedName>
        <fullName evidence="19">Bifunctional NAD(P)H-hydrate repair enzyme</fullName>
    </recommendedName>
    <alternativeName>
        <fullName evidence="19">Nicotinamide nucleotide repair protein</fullName>
    </alternativeName>
    <domain>
        <recommendedName>
            <fullName evidence="19">ADP-dependent (S)-NAD(P)H-hydrate dehydratase</fullName>
            <ecNumber evidence="19">4.2.1.136</ecNumber>
        </recommendedName>
        <alternativeName>
            <fullName evidence="19">ADP-dependent NAD(P)HX dehydratase</fullName>
        </alternativeName>
    </domain>
    <domain>
        <recommendedName>
            <fullName evidence="19">NAD(P)H-hydrate epimerase</fullName>
            <ecNumber evidence="19">5.1.99.6</ecNumber>
        </recommendedName>
    </domain>
</protein>
<keyword evidence="11 18" id="KW-0413">Isomerase</keyword>
<dbReference type="AlphaFoldDB" id="Q7VAU0"/>
<comment type="similarity">
    <text evidence="3 19">In the N-terminal section; belongs to the NnrE/AIBP family.</text>
</comment>
<keyword evidence="12 17" id="KW-0456">Lyase</keyword>
<keyword evidence="10 17" id="KW-0520">NAD</keyword>
<dbReference type="InterPro" id="IPR017953">
    <property type="entry name" value="Carbohydrate_kinase_pred_CS"/>
</dbReference>
<dbReference type="HOGENOM" id="CLU_024853_4_1_3"/>
<dbReference type="OrthoDB" id="9806925at2"/>
<organism evidence="22 23">
    <name type="scientific">Prochlorococcus marinus (strain SARG / CCMP1375 / SS120)</name>
    <dbReference type="NCBI Taxonomy" id="167539"/>
    <lineage>
        <taxon>Bacteria</taxon>
        <taxon>Bacillati</taxon>
        <taxon>Cyanobacteriota</taxon>
        <taxon>Cyanophyceae</taxon>
        <taxon>Synechococcales</taxon>
        <taxon>Prochlorococcaceae</taxon>
        <taxon>Prochlorococcus</taxon>
    </lineage>
</organism>
<comment type="similarity">
    <text evidence="17">Belongs to the NnrD/CARKD family.</text>
</comment>
<dbReference type="Gene3D" id="3.40.50.10260">
    <property type="entry name" value="YjeF N-terminal domain"/>
    <property type="match status" value="1"/>
</dbReference>
<evidence type="ECO:0000259" key="21">
    <source>
        <dbReference type="PROSITE" id="PS51385"/>
    </source>
</evidence>
<dbReference type="eggNOG" id="COG0062">
    <property type="taxonomic scope" value="Bacteria"/>
</dbReference>
<dbReference type="PROSITE" id="PS51383">
    <property type="entry name" value="YJEF_C_3"/>
    <property type="match status" value="1"/>
</dbReference>
<evidence type="ECO:0000256" key="13">
    <source>
        <dbReference type="ARBA" id="ARBA00023268"/>
    </source>
</evidence>
<evidence type="ECO:0000256" key="7">
    <source>
        <dbReference type="ARBA" id="ARBA00022840"/>
    </source>
</evidence>
<keyword evidence="7 17" id="KW-0067">ATP-binding</keyword>
<dbReference type="PANTHER" id="PTHR12592:SF0">
    <property type="entry name" value="ATP-DEPENDENT (S)-NAD(P)H-HYDRATE DEHYDRATASE"/>
    <property type="match status" value="1"/>
</dbReference>
<feature type="binding site" evidence="18">
    <location>
        <begin position="66"/>
        <end position="70"/>
    </location>
    <ligand>
        <name>(6S)-NADPHX</name>
        <dbReference type="ChEBI" id="CHEBI:64076"/>
    </ligand>
</feature>
<evidence type="ECO:0000256" key="3">
    <source>
        <dbReference type="ARBA" id="ARBA00006001"/>
    </source>
</evidence>
<evidence type="ECO:0000256" key="15">
    <source>
        <dbReference type="ARBA" id="ARBA00048238"/>
    </source>
</evidence>
<comment type="function">
    <text evidence="14 19">Bifunctional enzyme that catalyzes the epimerization of the S- and R-forms of NAD(P)HX and the dehydration of the S-form of NAD(P)HX at the expense of ADP, which is converted to AMP. This allows the repair of both epimers of NAD(P)HX, a damaged form of NAD(P)H that is a result of enzymatic or heat-dependent hydration.</text>
</comment>
<dbReference type="GO" id="GO:0005524">
    <property type="term" value="F:ATP binding"/>
    <property type="evidence" value="ECO:0007669"/>
    <property type="project" value="UniProtKB-UniRule"/>
</dbReference>
<dbReference type="InterPro" id="IPR030677">
    <property type="entry name" value="Nnr"/>
</dbReference>
<evidence type="ECO:0000256" key="12">
    <source>
        <dbReference type="ARBA" id="ARBA00023239"/>
    </source>
</evidence>
<dbReference type="PATRIC" id="fig|167539.5.peg.1430"/>
<keyword evidence="9 18" id="KW-0630">Potassium</keyword>
<keyword evidence="22" id="KW-0808">Transferase</keyword>
<keyword evidence="22" id="KW-0418">Kinase</keyword>
<comment type="caution">
    <text evidence="17">Lacks conserved residue(s) required for the propagation of feature annotation.</text>
</comment>
<comment type="catalytic activity">
    <reaction evidence="2 18 19">
        <text>(6R)-NADPHX = (6S)-NADPHX</text>
        <dbReference type="Rhea" id="RHEA:32227"/>
        <dbReference type="ChEBI" id="CHEBI:64076"/>
        <dbReference type="ChEBI" id="CHEBI:64077"/>
        <dbReference type="EC" id="5.1.99.6"/>
    </reaction>
</comment>
<evidence type="ECO:0000256" key="14">
    <source>
        <dbReference type="ARBA" id="ARBA00025153"/>
    </source>
</evidence>
<dbReference type="CDD" id="cd01171">
    <property type="entry name" value="YXKO-related"/>
    <property type="match status" value="1"/>
</dbReference>
<dbReference type="KEGG" id="pma:Pro_1364"/>
<dbReference type="NCBIfam" id="TIGR00197">
    <property type="entry name" value="yjeF_nterm"/>
    <property type="match status" value="1"/>
</dbReference>
<keyword evidence="6 17" id="KW-0547">Nucleotide-binding</keyword>
<evidence type="ECO:0000256" key="16">
    <source>
        <dbReference type="ARBA" id="ARBA00049209"/>
    </source>
</evidence>
<name>Q7VAU0_PROMA</name>
<proteinExistence type="inferred from homology"/>
<comment type="catalytic activity">
    <reaction evidence="15 17 19">
        <text>(6S)-NADHX + ADP = AMP + phosphate + NADH + H(+)</text>
        <dbReference type="Rhea" id="RHEA:32223"/>
        <dbReference type="ChEBI" id="CHEBI:15378"/>
        <dbReference type="ChEBI" id="CHEBI:43474"/>
        <dbReference type="ChEBI" id="CHEBI:57945"/>
        <dbReference type="ChEBI" id="CHEBI:64074"/>
        <dbReference type="ChEBI" id="CHEBI:456215"/>
        <dbReference type="ChEBI" id="CHEBI:456216"/>
        <dbReference type="EC" id="4.2.1.136"/>
    </reaction>
</comment>
<comment type="catalytic activity">
    <reaction evidence="1 18 19">
        <text>(6R)-NADHX = (6S)-NADHX</text>
        <dbReference type="Rhea" id="RHEA:32215"/>
        <dbReference type="ChEBI" id="CHEBI:64074"/>
        <dbReference type="ChEBI" id="CHEBI:64075"/>
        <dbReference type="EC" id="5.1.99.6"/>
    </reaction>
</comment>
<dbReference type="GO" id="GO:0052855">
    <property type="term" value="F:ADP-dependent NAD(P)H-hydrate dehydratase activity"/>
    <property type="evidence" value="ECO:0007669"/>
    <property type="project" value="UniProtKB-UniRule"/>
</dbReference>
<comment type="cofactor">
    <cofactor evidence="17">
        <name>Mg(2+)</name>
        <dbReference type="ChEBI" id="CHEBI:18420"/>
    </cofactor>
</comment>
<feature type="binding site" evidence="18">
    <location>
        <begin position="131"/>
        <end position="137"/>
    </location>
    <ligand>
        <name>(6S)-NADPHX</name>
        <dbReference type="ChEBI" id="CHEBI:64076"/>
    </ligand>
</feature>
<dbReference type="PIRSF" id="PIRSF017184">
    <property type="entry name" value="Nnr"/>
    <property type="match status" value="1"/>
</dbReference>
<comment type="function">
    <text evidence="18">Catalyzes the epimerization of the S- and R-forms of NAD(P)HX, a damaged form of NAD(P)H that is a result of enzymatic or heat-dependent hydration. This is a prerequisite for the S-specific NAD(P)H-hydrate dehydratase to allow the repair of both epimers of NAD(P)HX.</text>
</comment>
<feature type="domain" description="YjeF N-terminal" evidence="21">
    <location>
        <begin position="18"/>
        <end position="219"/>
    </location>
</feature>
<evidence type="ECO:0000256" key="17">
    <source>
        <dbReference type="HAMAP-Rule" id="MF_01965"/>
    </source>
</evidence>
<dbReference type="GO" id="GO:0016301">
    <property type="term" value="F:kinase activity"/>
    <property type="evidence" value="ECO:0007669"/>
    <property type="project" value="UniProtKB-KW"/>
</dbReference>
<dbReference type="GO" id="GO:0110051">
    <property type="term" value="P:metabolite repair"/>
    <property type="evidence" value="ECO:0007669"/>
    <property type="project" value="TreeGrafter"/>
</dbReference>
<dbReference type="Gene3D" id="3.40.1190.20">
    <property type="match status" value="1"/>
</dbReference>
<dbReference type="InterPro" id="IPR000631">
    <property type="entry name" value="CARKD"/>
</dbReference>
<evidence type="ECO:0000256" key="8">
    <source>
        <dbReference type="ARBA" id="ARBA00022857"/>
    </source>
</evidence>
<keyword evidence="13" id="KW-0511">Multifunctional enzyme</keyword>
<dbReference type="PANTHER" id="PTHR12592">
    <property type="entry name" value="ATP-DEPENDENT (S)-NAD(P)H-HYDRATE DEHYDRATASE FAMILY MEMBER"/>
    <property type="match status" value="1"/>
</dbReference>
<evidence type="ECO:0000256" key="6">
    <source>
        <dbReference type="ARBA" id="ARBA00022741"/>
    </source>
</evidence>
<comment type="subunit">
    <text evidence="17">Homotetramer.</text>
</comment>
<dbReference type="GO" id="GO:0046872">
    <property type="term" value="F:metal ion binding"/>
    <property type="evidence" value="ECO:0007669"/>
    <property type="project" value="UniProtKB-UniRule"/>
</dbReference>
<evidence type="ECO:0000256" key="10">
    <source>
        <dbReference type="ARBA" id="ARBA00023027"/>
    </source>
</evidence>
<comment type="cofactor">
    <cofactor evidence="18 19">
        <name>K(+)</name>
        <dbReference type="ChEBI" id="CHEBI:29103"/>
    </cofactor>
    <text evidence="18 19">Binds 1 potassium ion per subunit.</text>
</comment>
<dbReference type="InterPro" id="IPR004443">
    <property type="entry name" value="YjeF_N_dom"/>
</dbReference>
<reference evidence="22 23" key="1">
    <citation type="journal article" date="2003" name="Proc. Natl. Acad. Sci. U.S.A.">
        <title>Genome sequence of the cyanobacterium Prochlorococcus marinus SS120, a nearly minimal oxyphototrophic genome.</title>
        <authorList>
            <person name="Dufresne A."/>
            <person name="Salanoubat M."/>
            <person name="Partensky F."/>
            <person name="Artiguenave F."/>
            <person name="Axmann I.M."/>
            <person name="Barbe V."/>
            <person name="Duprat S."/>
            <person name="Galperin M.Y."/>
            <person name="Koonin E.V."/>
            <person name="Le Gall F."/>
            <person name="Makarova K.S."/>
            <person name="Ostrowski M."/>
            <person name="Oztas S."/>
            <person name="Robert C."/>
            <person name="Rogozin I.B."/>
            <person name="Scanlan D.J."/>
            <person name="Tandeau de Marsac N."/>
            <person name="Weissenbach J."/>
            <person name="Wincker P."/>
            <person name="Wolf Y.I."/>
            <person name="Hess W.R."/>
        </authorList>
    </citation>
    <scope>NUCLEOTIDE SEQUENCE [LARGE SCALE GENOMIC DNA]</scope>
    <source>
        <strain evidence="23">SARG / CCMP1375 / SS120</strain>
    </source>
</reference>
<keyword evidence="8 17" id="KW-0521">NADP</keyword>
<comment type="similarity">
    <text evidence="18">Belongs to the NnrE/AIBP family.</text>
</comment>
<evidence type="ECO:0000313" key="22">
    <source>
        <dbReference type="EMBL" id="AAQ00408.1"/>
    </source>
</evidence>
<evidence type="ECO:0000256" key="11">
    <source>
        <dbReference type="ARBA" id="ARBA00023235"/>
    </source>
</evidence>
<feature type="binding site" evidence="18">
    <location>
        <position position="67"/>
    </location>
    <ligand>
        <name>K(+)</name>
        <dbReference type="ChEBI" id="CHEBI:29103"/>
    </ligand>
</feature>
<dbReference type="Pfam" id="PF01256">
    <property type="entry name" value="Carb_kinase"/>
    <property type="match status" value="1"/>
</dbReference>
<keyword evidence="5 18" id="KW-0479">Metal-binding</keyword>
<comment type="function">
    <text evidence="17">Catalyzes the dehydration of the S-form of NAD(P)HX at the expense of ADP, which is converted to AMP. Together with NAD(P)HX epimerase, which catalyzes the epimerization of the S- and R-forms, the enzyme allows the repair of both epimers of NAD(P)HX, a damaged form of NAD(P)H that is a result of enzymatic or heat-dependent hydration.</text>
</comment>
<gene>
    <name evidence="18" type="primary">nnrE</name>
    <name evidence="17" type="synonym">nnrD</name>
    <name evidence="22" type="ordered locus">Pro_1364</name>
</gene>
<feature type="binding site" evidence="17">
    <location>
        <position position="333"/>
    </location>
    <ligand>
        <name>(6S)-NADPHX</name>
        <dbReference type="ChEBI" id="CHEBI:64076"/>
    </ligand>
</feature>
<dbReference type="RefSeq" id="WP_011125515.1">
    <property type="nucleotide sequence ID" value="NC_005042.1"/>
</dbReference>
<dbReference type="Proteomes" id="UP000001420">
    <property type="component" value="Chromosome"/>
</dbReference>
<dbReference type="EC" id="5.1.99.6" evidence="19"/>
<dbReference type="InterPro" id="IPR036652">
    <property type="entry name" value="YjeF_N_dom_sf"/>
</dbReference>
<feature type="binding site" evidence="18">
    <location>
        <position position="161"/>
    </location>
    <ligand>
        <name>(6S)-NADPHX</name>
        <dbReference type="ChEBI" id="CHEBI:64076"/>
    </ligand>
</feature>
<evidence type="ECO:0000256" key="4">
    <source>
        <dbReference type="ARBA" id="ARBA00009524"/>
    </source>
</evidence>
<evidence type="ECO:0000256" key="19">
    <source>
        <dbReference type="PIRNR" id="PIRNR017184"/>
    </source>
</evidence>
<feature type="domain" description="YjeF C-terminal" evidence="20">
    <location>
        <begin position="231"/>
        <end position="510"/>
    </location>
</feature>
<dbReference type="HAMAP" id="MF_01965">
    <property type="entry name" value="NADHX_dehydratase"/>
    <property type="match status" value="1"/>
</dbReference>
<dbReference type="NCBIfam" id="TIGR00196">
    <property type="entry name" value="yjeF_cterm"/>
    <property type="match status" value="1"/>
</dbReference>
<comment type="catalytic activity">
    <reaction evidence="16 17 19">
        <text>(6S)-NADPHX + ADP = AMP + phosphate + NADPH + H(+)</text>
        <dbReference type="Rhea" id="RHEA:32235"/>
        <dbReference type="ChEBI" id="CHEBI:15378"/>
        <dbReference type="ChEBI" id="CHEBI:43474"/>
        <dbReference type="ChEBI" id="CHEBI:57783"/>
        <dbReference type="ChEBI" id="CHEBI:64076"/>
        <dbReference type="ChEBI" id="CHEBI:456215"/>
        <dbReference type="ChEBI" id="CHEBI:456216"/>
        <dbReference type="EC" id="4.2.1.136"/>
    </reaction>
</comment>
<dbReference type="InterPro" id="IPR029056">
    <property type="entry name" value="Ribokinase-like"/>
</dbReference>
<dbReference type="HAMAP" id="MF_01966">
    <property type="entry name" value="NADHX_epimerase"/>
    <property type="match status" value="1"/>
</dbReference>
<dbReference type="EC" id="4.2.1.136" evidence="19"/>
<dbReference type="PROSITE" id="PS01050">
    <property type="entry name" value="YJEF_C_2"/>
    <property type="match status" value="1"/>
</dbReference>
<feature type="binding site" evidence="17">
    <location>
        <begin position="421"/>
        <end position="425"/>
    </location>
    <ligand>
        <name>AMP</name>
        <dbReference type="ChEBI" id="CHEBI:456215"/>
    </ligand>
</feature>
<dbReference type="GO" id="GO:0046496">
    <property type="term" value="P:nicotinamide nucleotide metabolic process"/>
    <property type="evidence" value="ECO:0007669"/>
    <property type="project" value="UniProtKB-UniRule"/>
</dbReference>
<dbReference type="GO" id="GO:0052856">
    <property type="term" value="F:NAD(P)HX epimerase activity"/>
    <property type="evidence" value="ECO:0007669"/>
    <property type="project" value="UniProtKB-UniRule"/>
</dbReference>
<evidence type="ECO:0000256" key="5">
    <source>
        <dbReference type="ARBA" id="ARBA00022723"/>
    </source>
</evidence>
<dbReference type="STRING" id="167539.Pro_1364"/>
<dbReference type="SUPFAM" id="SSF64153">
    <property type="entry name" value="YjeF N-terminal domain-like"/>
    <property type="match status" value="1"/>
</dbReference>
<dbReference type="SUPFAM" id="SSF53613">
    <property type="entry name" value="Ribokinase-like"/>
    <property type="match status" value="1"/>
</dbReference>
<feature type="binding site" evidence="17">
    <location>
        <position position="450"/>
    </location>
    <ligand>
        <name>AMP</name>
        <dbReference type="ChEBI" id="CHEBI:456215"/>
    </ligand>
</feature>
<evidence type="ECO:0000256" key="18">
    <source>
        <dbReference type="HAMAP-Rule" id="MF_01966"/>
    </source>
</evidence>
<dbReference type="Pfam" id="PF03853">
    <property type="entry name" value="YjeF_N"/>
    <property type="match status" value="1"/>
</dbReference>
<comment type="similarity">
    <text evidence="4 19">In the C-terminal section; belongs to the NnrD/CARKD family.</text>
</comment>
<evidence type="ECO:0000259" key="20">
    <source>
        <dbReference type="PROSITE" id="PS51383"/>
    </source>
</evidence>
<evidence type="ECO:0000256" key="9">
    <source>
        <dbReference type="ARBA" id="ARBA00022958"/>
    </source>
</evidence>
<evidence type="ECO:0000313" key="23">
    <source>
        <dbReference type="Proteomes" id="UP000001420"/>
    </source>
</evidence>
<dbReference type="EMBL" id="AE017126">
    <property type="protein sequence ID" value="AAQ00408.1"/>
    <property type="molecule type" value="Genomic_DNA"/>
</dbReference>
<dbReference type="EnsemblBacteria" id="AAQ00408">
    <property type="protein sequence ID" value="AAQ00408"/>
    <property type="gene ID" value="Pro_1364"/>
</dbReference>
<feature type="binding site" evidence="17">
    <location>
        <position position="451"/>
    </location>
    <ligand>
        <name>(6S)-NADPHX</name>
        <dbReference type="ChEBI" id="CHEBI:64076"/>
    </ligand>
</feature>
<evidence type="ECO:0000256" key="2">
    <source>
        <dbReference type="ARBA" id="ARBA00000909"/>
    </source>
</evidence>
<dbReference type="eggNOG" id="COG0063">
    <property type="taxonomic scope" value="Bacteria"/>
</dbReference>
<keyword evidence="23" id="KW-1185">Reference proteome</keyword>
<feature type="binding site" evidence="17">
    <location>
        <position position="266"/>
    </location>
    <ligand>
        <name>(6S)-NADPHX</name>
        <dbReference type="ChEBI" id="CHEBI:64076"/>
    </ligand>
</feature>
<sequence>MSWPKSDADHLIVSSSQMKEIEQKLFSYGMTEEALMEKVGLSMKDFLISNFNLLESGVVVLVGPGHNGGDGLVVARELFLDGVDVSLWCPFPIKRSLTKSHLSYCISIGITQLQSEPDVTGNCFWIEAFFGLGQTKPLPKEIGNLFKKREKFTPGKLISLDVPAGICSDTGKTFDTCAARAISTLTVGLIKVGLLQDMALPYVGSLKRIDIGIPSGVLNLLPKDVPLKISSNDIISLKAPQIECNASKYERGRLAVIAGSKKYRGAALLTLQGAIASGTGSVQAFLPKSISKYAWIKVPEVVFEEESNEEIELIKCLKKIKFDRIESLVVGPGIGLSIEKWEDSALILEEFLGLLVLDADALNRISCSQQGWEWFRKRKGPTWITPNPNEFCRLFPEIDISSPINAASLAARISGVGVLLKGANTVIAVPNGPIWQLTNTSSFVARAGLGDVLAGFVGGIGALGMISEGSFDHGLLAVAALIHSYAASECEEGTNAAFVSKKLGKLFKAIQMKKVQFDT</sequence>
<evidence type="ECO:0000256" key="1">
    <source>
        <dbReference type="ARBA" id="ARBA00000013"/>
    </source>
</evidence>